<dbReference type="AlphaFoldDB" id="A0A8S1SUW9"/>
<dbReference type="EMBL" id="CAJJDP010000014">
    <property type="protein sequence ID" value="CAD8142967.1"/>
    <property type="molecule type" value="Genomic_DNA"/>
</dbReference>
<protein>
    <recommendedName>
        <fullName evidence="4">Transmembrane protein</fullName>
    </recommendedName>
</protein>
<sequence length="176" mass="21470">MYLNQKHNTSWMTRIQTFINSSQQLLSLNLLILLNVFIKSTFYNIFDKSNFDNCSSILWKSNVIINIIIFVPFDFTIISHYQPFNSNINLEDYYLNKTKVRVTIILKELKKVEKQCKHMKLSNQIFKIINIVWGQYQYHIIRLFLLIYFKLIQQKQFSYKNDTIRLWERIKNKWQI</sequence>
<keyword evidence="3" id="KW-1185">Reference proteome</keyword>
<name>A0A8S1SUW9_PAROT</name>
<evidence type="ECO:0008006" key="4">
    <source>
        <dbReference type="Google" id="ProtNLM"/>
    </source>
</evidence>
<feature type="transmembrane region" description="Helical" evidence="1">
    <location>
        <begin position="58"/>
        <end position="81"/>
    </location>
</feature>
<gene>
    <name evidence="2" type="ORF">POCTA_138.1.T0140243</name>
</gene>
<organism evidence="2 3">
    <name type="scientific">Paramecium octaurelia</name>
    <dbReference type="NCBI Taxonomy" id="43137"/>
    <lineage>
        <taxon>Eukaryota</taxon>
        <taxon>Sar</taxon>
        <taxon>Alveolata</taxon>
        <taxon>Ciliophora</taxon>
        <taxon>Intramacronucleata</taxon>
        <taxon>Oligohymenophorea</taxon>
        <taxon>Peniculida</taxon>
        <taxon>Parameciidae</taxon>
        <taxon>Paramecium</taxon>
    </lineage>
</organism>
<evidence type="ECO:0000256" key="1">
    <source>
        <dbReference type="SAM" id="Phobius"/>
    </source>
</evidence>
<dbReference type="Proteomes" id="UP000683925">
    <property type="component" value="Unassembled WGS sequence"/>
</dbReference>
<keyword evidence="1" id="KW-1133">Transmembrane helix</keyword>
<comment type="caution">
    <text evidence="2">The sequence shown here is derived from an EMBL/GenBank/DDBJ whole genome shotgun (WGS) entry which is preliminary data.</text>
</comment>
<keyword evidence="1" id="KW-0812">Transmembrane</keyword>
<keyword evidence="1" id="KW-0472">Membrane</keyword>
<accession>A0A8S1SUW9</accession>
<reference evidence="2" key="1">
    <citation type="submission" date="2021-01" db="EMBL/GenBank/DDBJ databases">
        <authorList>
            <consortium name="Genoscope - CEA"/>
            <person name="William W."/>
        </authorList>
    </citation>
    <scope>NUCLEOTIDE SEQUENCE</scope>
</reference>
<evidence type="ECO:0000313" key="3">
    <source>
        <dbReference type="Proteomes" id="UP000683925"/>
    </source>
</evidence>
<evidence type="ECO:0000313" key="2">
    <source>
        <dbReference type="EMBL" id="CAD8142967.1"/>
    </source>
</evidence>
<proteinExistence type="predicted"/>
<feature type="transmembrane region" description="Helical" evidence="1">
    <location>
        <begin position="26"/>
        <end position="46"/>
    </location>
</feature>